<evidence type="ECO:0000313" key="1">
    <source>
        <dbReference type="EMBL" id="TFK71525.1"/>
    </source>
</evidence>
<dbReference type="EMBL" id="ML208296">
    <property type="protein sequence ID" value="TFK71525.1"/>
    <property type="molecule type" value="Genomic_DNA"/>
</dbReference>
<dbReference type="Proteomes" id="UP000308600">
    <property type="component" value="Unassembled WGS sequence"/>
</dbReference>
<name>A0ACD3B167_9AGAR</name>
<protein>
    <submittedName>
        <fullName evidence="1">Uncharacterized protein</fullName>
    </submittedName>
</protein>
<evidence type="ECO:0000313" key="2">
    <source>
        <dbReference type="Proteomes" id="UP000308600"/>
    </source>
</evidence>
<keyword evidence="2" id="KW-1185">Reference proteome</keyword>
<sequence length="97" mass="10947">MECGLSWIWGIGFTTSLDDDDDFGQELSAFRHLRYATRLWFGFLLFIYPFATPFGLTSSSLDPSYRKGFGVDYHKVLGVDVRTYRPYGGVAVPSTCS</sequence>
<reference evidence="1 2" key="1">
    <citation type="journal article" date="2019" name="Nat. Ecol. Evol.">
        <title>Megaphylogeny resolves global patterns of mushroom evolution.</title>
        <authorList>
            <person name="Varga T."/>
            <person name="Krizsan K."/>
            <person name="Foldi C."/>
            <person name="Dima B."/>
            <person name="Sanchez-Garcia M."/>
            <person name="Sanchez-Ramirez S."/>
            <person name="Szollosi G.J."/>
            <person name="Szarkandi J.G."/>
            <person name="Papp V."/>
            <person name="Albert L."/>
            <person name="Andreopoulos W."/>
            <person name="Angelini C."/>
            <person name="Antonin V."/>
            <person name="Barry K.W."/>
            <person name="Bougher N.L."/>
            <person name="Buchanan P."/>
            <person name="Buyck B."/>
            <person name="Bense V."/>
            <person name="Catcheside P."/>
            <person name="Chovatia M."/>
            <person name="Cooper J."/>
            <person name="Damon W."/>
            <person name="Desjardin D."/>
            <person name="Finy P."/>
            <person name="Geml J."/>
            <person name="Haridas S."/>
            <person name="Hughes K."/>
            <person name="Justo A."/>
            <person name="Karasinski D."/>
            <person name="Kautmanova I."/>
            <person name="Kiss B."/>
            <person name="Kocsube S."/>
            <person name="Kotiranta H."/>
            <person name="LaButti K.M."/>
            <person name="Lechner B.E."/>
            <person name="Liimatainen K."/>
            <person name="Lipzen A."/>
            <person name="Lukacs Z."/>
            <person name="Mihaltcheva S."/>
            <person name="Morgado L.N."/>
            <person name="Niskanen T."/>
            <person name="Noordeloos M.E."/>
            <person name="Ohm R.A."/>
            <person name="Ortiz-Santana B."/>
            <person name="Ovrebo C."/>
            <person name="Racz N."/>
            <person name="Riley R."/>
            <person name="Savchenko A."/>
            <person name="Shiryaev A."/>
            <person name="Soop K."/>
            <person name="Spirin V."/>
            <person name="Szebenyi C."/>
            <person name="Tomsovsky M."/>
            <person name="Tulloss R.E."/>
            <person name="Uehling J."/>
            <person name="Grigoriev I.V."/>
            <person name="Vagvolgyi C."/>
            <person name="Papp T."/>
            <person name="Martin F.M."/>
            <person name="Miettinen O."/>
            <person name="Hibbett D.S."/>
            <person name="Nagy L.G."/>
        </authorList>
    </citation>
    <scope>NUCLEOTIDE SEQUENCE [LARGE SCALE GENOMIC DNA]</scope>
    <source>
        <strain evidence="1 2">NL-1719</strain>
    </source>
</reference>
<proteinExistence type="predicted"/>
<organism evidence="1 2">
    <name type="scientific">Pluteus cervinus</name>
    <dbReference type="NCBI Taxonomy" id="181527"/>
    <lineage>
        <taxon>Eukaryota</taxon>
        <taxon>Fungi</taxon>
        <taxon>Dikarya</taxon>
        <taxon>Basidiomycota</taxon>
        <taxon>Agaricomycotina</taxon>
        <taxon>Agaricomycetes</taxon>
        <taxon>Agaricomycetidae</taxon>
        <taxon>Agaricales</taxon>
        <taxon>Pluteineae</taxon>
        <taxon>Pluteaceae</taxon>
        <taxon>Pluteus</taxon>
    </lineage>
</organism>
<accession>A0ACD3B167</accession>
<gene>
    <name evidence="1" type="ORF">BDN72DRAFT_837405</name>
</gene>